<dbReference type="InterPro" id="IPR050388">
    <property type="entry name" value="ABC_Ni/Peptide_Import"/>
</dbReference>
<keyword evidence="6 9" id="KW-0067">ATP-binding</keyword>
<dbReference type="InterPro" id="IPR017871">
    <property type="entry name" value="ABC_transporter-like_CS"/>
</dbReference>
<dbReference type="AlphaFoldDB" id="A0A285CRZ0"/>
<evidence type="ECO:0000313" key="10">
    <source>
        <dbReference type="Proteomes" id="UP000219546"/>
    </source>
</evidence>
<keyword evidence="5" id="KW-0547">Nucleotide-binding</keyword>
<evidence type="ECO:0000256" key="1">
    <source>
        <dbReference type="ARBA" id="ARBA00004202"/>
    </source>
</evidence>
<dbReference type="SMART" id="SM00382">
    <property type="entry name" value="AAA"/>
    <property type="match status" value="1"/>
</dbReference>
<feature type="domain" description="ABC transporter" evidence="8">
    <location>
        <begin position="10"/>
        <end position="261"/>
    </location>
</feature>
<sequence length="343" mass="37953">MNLNEKETILEVRDLQTHFFSKKAVIKAVDGVDFEVAKGETLGIVGESGCGKSITSLSIMSLIPQPPGKIVGGEIHFKGQNLLEITEEQMRKIRGNKISMIFQEPMTSLNPVFSVGEQIAEVFRTHQKIGKKAAWDKAIEMLKLVGIPSPEKRASQEPHELSGGMRQRVMIAMALACNPELLIADEPTTALDVTIQAQILELLKKLQKELGTAVIMITHDIGVVAETCDKVAVMYAGKIVEYTDVDTLFDNPKHPYTVGLLKSIPRSDRDVEELEAIPGSVPSPHDLPTGCSFSPRCPFATDLCKREQPELIENNCGDKIRCWMYTDRWAHATTEEVASDVRD</sequence>
<dbReference type="GO" id="GO:0005524">
    <property type="term" value="F:ATP binding"/>
    <property type="evidence" value="ECO:0007669"/>
    <property type="project" value="UniProtKB-KW"/>
</dbReference>
<dbReference type="GO" id="GO:0005886">
    <property type="term" value="C:plasma membrane"/>
    <property type="evidence" value="ECO:0007669"/>
    <property type="project" value="UniProtKB-SubCell"/>
</dbReference>
<proteinExistence type="inferred from homology"/>
<dbReference type="PROSITE" id="PS00211">
    <property type="entry name" value="ABC_TRANSPORTER_1"/>
    <property type="match status" value="1"/>
</dbReference>
<evidence type="ECO:0000256" key="7">
    <source>
        <dbReference type="ARBA" id="ARBA00023136"/>
    </source>
</evidence>
<dbReference type="CDD" id="cd03257">
    <property type="entry name" value="ABC_NikE_OppD_transporters"/>
    <property type="match status" value="1"/>
</dbReference>
<dbReference type="SUPFAM" id="SSF52540">
    <property type="entry name" value="P-loop containing nucleoside triphosphate hydrolases"/>
    <property type="match status" value="1"/>
</dbReference>
<comment type="subcellular location">
    <subcellularLocation>
        <location evidence="1">Cell membrane</location>
        <topology evidence="1">Peripheral membrane protein</topology>
    </subcellularLocation>
</comment>
<protein>
    <submittedName>
        <fullName evidence="9">Peptide/nickel transport system ATP-binding protein/oligopeptide transport system ATP-binding protein</fullName>
    </submittedName>
</protein>
<dbReference type="FunFam" id="3.40.50.300:FF:000016">
    <property type="entry name" value="Oligopeptide ABC transporter ATP-binding component"/>
    <property type="match status" value="1"/>
</dbReference>
<dbReference type="PROSITE" id="PS50893">
    <property type="entry name" value="ABC_TRANSPORTER_2"/>
    <property type="match status" value="1"/>
</dbReference>
<evidence type="ECO:0000259" key="8">
    <source>
        <dbReference type="PROSITE" id="PS50893"/>
    </source>
</evidence>
<dbReference type="GO" id="GO:0016887">
    <property type="term" value="F:ATP hydrolysis activity"/>
    <property type="evidence" value="ECO:0007669"/>
    <property type="project" value="InterPro"/>
</dbReference>
<dbReference type="InterPro" id="IPR027417">
    <property type="entry name" value="P-loop_NTPase"/>
</dbReference>
<keyword evidence="7" id="KW-0472">Membrane</keyword>
<reference evidence="9 10" key="1">
    <citation type="submission" date="2017-08" db="EMBL/GenBank/DDBJ databases">
        <authorList>
            <person name="de Groot N.N."/>
        </authorList>
    </citation>
    <scope>NUCLEOTIDE SEQUENCE [LARGE SCALE GENOMIC DNA]</scope>
    <source>
        <strain evidence="9 10">JC228</strain>
    </source>
</reference>
<keyword evidence="10" id="KW-1185">Reference proteome</keyword>
<dbReference type="RefSeq" id="WP_097158434.1">
    <property type="nucleotide sequence ID" value="NZ_JBEPMQ010000010.1"/>
</dbReference>
<evidence type="ECO:0000256" key="6">
    <source>
        <dbReference type="ARBA" id="ARBA00022840"/>
    </source>
</evidence>
<evidence type="ECO:0000256" key="2">
    <source>
        <dbReference type="ARBA" id="ARBA00005417"/>
    </source>
</evidence>
<dbReference type="InterPro" id="IPR003593">
    <property type="entry name" value="AAA+_ATPase"/>
</dbReference>
<evidence type="ECO:0000256" key="3">
    <source>
        <dbReference type="ARBA" id="ARBA00022448"/>
    </source>
</evidence>
<evidence type="ECO:0000313" key="9">
    <source>
        <dbReference type="EMBL" id="SNX70302.1"/>
    </source>
</evidence>
<dbReference type="Pfam" id="PF00005">
    <property type="entry name" value="ABC_tran"/>
    <property type="match status" value="1"/>
</dbReference>
<organism evidence="9 10">
    <name type="scientific">Bacillus oleivorans</name>
    <dbReference type="NCBI Taxonomy" id="1448271"/>
    <lineage>
        <taxon>Bacteria</taxon>
        <taxon>Bacillati</taxon>
        <taxon>Bacillota</taxon>
        <taxon>Bacilli</taxon>
        <taxon>Bacillales</taxon>
        <taxon>Bacillaceae</taxon>
        <taxon>Bacillus</taxon>
    </lineage>
</organism>
<gene>
    <name evidence="9" type="ORF">SAMN05877753_10424</name>
</gene>
<dbReference type="PANTHER" id="PTHR43297:SF2">
    <property type="entry name" value="DIPEPTIDE TRANSPORT ATP-BINDING PROTEIN DPPD"/>
    <property type="match status" value="1"/>
</dbReference>
<evidence type="ECO:0000256" key="5">
    <source>
        <dbReference type="ARBA" id="ARBA00022741"/>
    </source>
</evidence>
<comment type="similarity">
    <text evidence="2">Belongs to the ABC transporter superfamily.</text>
</comment>
<accession>A0A285CRZ0</accession>
<name>A0A285CRZ0_9BACI</name>
<dbReference type="InterPro" id="IPR003439">
    <property type="entry name" value="ABC_transporter-like_ATP-bd"/>
</dbReference>
<dbReference type="EMBL" id="OAOP01000004">
    <property type="protein sequence ID" value="SNX70302.1"/>
    <property type="molecule type" value="Genomic_DNA"/>
</dbReference>
<dbReference type="PANTHER" id="PTHR43297">
    <property type="entry name" value="OLIGOPEPTIDE TRANSPORT ATP-BINDING PROTEIN APPD"/>
    <property type="match status" value="1"/>
</dbReference>
<dbReference type="Gene3D" id="3.40.50.300">
    <property type="entry name" value="P-loop containing nucleotide triphosphate hydrolases"/>
    <property type="match status" value="1"/>
</dbReference>
<keyword evidence="4" id="KW-1003">Cell membrane</keyword>
<dbReference type="Pfam" id="PF08352">
    <property type="entry name" value="oligo_HPY"/>
    <property type="match status" value="1"/>
</dbReference>
<dbReference type="GO" id="GO:0015833">
    <property type="term" value="P:peptide transport"/>
    <property type="evidence" value="ECO:0007669"/>
    <property type="project" value="InterPro"/>
</dbReference>
<dbReference type="Proteomes" id="UP000219546">
    <property type="component" value="Unassembled WGS sequence"/>
</dbReference>
<dbReference type="NCBIfam" id="TIGR01727">
    <property type="entry name" value="oligo_HPY"/>
    <property type="match status" value="1"/>
</dbReference>
<dbReference type="OrthoDB" id="9802264at2"/>
<dbReference type="InterPro" id="IPR013563">
    <property type="entry name" value="Oligopep_ABC_C"/>
</dbReference>
<keyword evidence="3" id="KW-0813">Transport</keyword>
<evidence type="ECO:0000256" key="4">
    <source>
        <dbReference type="ARBA" id="ARBA00022475"/>
    </source>
</evidence>